<proteinExistence type="predicted"/>
<dbReference type="SUPFAM" id="SSF52172">
    <property type="entry name" value="CheY-like"/>
    <property type="match status" value="1"/>
</dbReference>
<feature type="domain" description="Response regulatory" evidence="6">
    <location>
        <begin position="8"/>
        <end position="122"/>
    </location>
</feature>
<dbReference type="Gene3D" id="1.10.10.10">
    <property type="entry name" value="Winged helix-like DNA-binding domain superfamily/Winged helix DNA-binding domain"/>
    <property type="match status" value="1"/>
</dbReference>
<dbReference type="Pfam" id="PF00072">
    <property type="entry name" value="Response_reg"/>
    <property type="match status" value="1"/>
</dbReference>
<keyword evidence="1" id="KW-0805">Transcription regulation</keyword>
<organism evidence="7 8">
    <name type="scientific">Paraburkholderia silviterrae</name>
    <dbReference type="NCBI Taxonomy" id="2528715"/>
    <lineage>
        <taxon>Bacteria</taxon>
        <taxon>Pseudomonadati</taxon>
        <taxon>Pseudomonadota</taxon>
        <taxon>Betaproteobacteria</taxon>
        <taxon>Burkholderiales</taxon>
        <taxon>Burkholderiaceae</taxon>
        <taxon>Paraburkholderia</taxon>
    </lineage>
</organism>
<dbReference type="Pfam" id="PF00196">
    <property type="entry name" value="GerE"/>
    <property type="match status" value="1"/>
</dbReference>
<evidence type="ECO:0000256" key="4">
    <source>
        <dbReference type="PROSITE-ProRule" id="PRU00169"/>
    </source>
</evidence>
<protein>
    <submittedName>
        <fullName evidence="7">Response regulator transcription factor</fullName>
    </submittedName>
</protein>
<dbReference type="CDD" id="cd17537">
    <property type="entry name" value="REC_FixJ"/>
    <property type="match status" value="1"/>
</dbReference>
<dbReference type="GO" id="GO:0000160">
    <property type="term" value="P:phosphorelay signal transduction system"/>
    <property type="evidence" value="ECO:0007669"/>
    <property type="project" value="InterPro"/>
</dbReference>
<dbReference type="PANTHER" id="PTHR44688:SF16">
    <property type="entry name" value="DNA-BINDING TRANSCRIPTIONAL ACTIVATOR DEVR_DOSR"/>
    <property type="match status" value="1"/>
</dbReference>
<dbReference type="SMART" id="SM00421">
    <property type="entry name" value="HTH_LUXR"/>
    <property type="match status" value="1"/>
</dbReference>
<keyword evidence="4" id="KW-0597">Phosphoprotein</keyword>
<gene>
    <name evidence="7" type="ORF">EYW47_16305</name>
</gene>
<dbReference type="InterPro" id="IPR000792">
    <property type="entry name" value="Tscrpt_reg_LuxR_C"/>
</dbReference>
<name>A0A4R5M8Q6_9BURK</name>
<evidence type="ECO:0000256" key="3">
    <source>
        <dbReference type="ARBA" id="ARBA00023163"/>
    </source>
</evidence>
<dbReference type="AlphaFoldDB" id="A0A4R5M8Q6"/>
<evidence type="ECO:0000259" key="5">
    <source>
        <dbReference type="PROSITE" id="PS50043"/>
    </source>
</evidence>
<keyword evidence="3" id="KW-0804">Transcription</keyword>
<comment type="caution">
    <text evidence="7">The sequence shown here is derived from an EMBL/GenBank/DDBJ whole genome shotgun (WGS) entry which is preliminary data.</text>
</comment>
<dbReference type="Proteomes" id="UP000295722">
    <property type="component" value="Unassembled WGS sequence"/>
</dbReference>
<dbReference type="OrthoDB" id="9802186at2"/>
<keyword evidence="2" id="KW-0238">DNA-binding</keyword>
<dbReference type="InterPro" id="IPR001789">
    <property type="entry name" value="Sig_transdc_resp-reg_receiver"/>
</dbReference>
<dbReference type="EMBL" id="SMRP01000007">
    <property type="protein sequence ID" value="TDG22778.1"/>
    <property type="molecule type" value="Genomic_DNA"/>
</dbReference>
<dbReference type="PROSITE" id="PS50043">
    <property type="entry name" value="HTH_LUXR_2"/>
    <property type="match status" value="1"/>
</dbReference>
<dbReference type="GO" id="GO:0003677">
    <property type="term" value="F:DNA binding"/>
    <property type="evidence" value="ECO:0007669"/>
    <property type="project" value="UniProtKB-KW"/>
</dbReference>
<dbReference type="InterPro" id="IPR036388">
    <property type="entry name" value="WH-like_DNA-bd_sf"/>
</dbReference>
<sequence>MEITPVPVVYIIDDDEPVRDGLSRLLRSIGLHTEIFATPDEFLAFQRPNRPSCLVLDVRLPGKSGLVLQQEFAQLGLRMPIVFMTGYGNIEMSVKAMKAGATDFLAKPFHDQDMLDAVTAALARDSKRLAAEQSLAPLRDAYTRLSERERQVLGHILSGLLNKQIACKMNLSEVTIKIHRRKIMSKMGARSVAELVLMATSIGIGPIR</sequence>
<accession>A0A4R5M8Q6</accession>
<feature type="domain" description="HTH luxR-type" evidence="5">
    <location>
        <begin position="138"/>
        <end position="203"/>
    </location>
</feature>
<dbReference type="PRINTS" id="PR00038">
    <property type="entry name" value="HTHLUXR"/>
</dbReference>
<evidence type="ECO:0000256" key="1">
    <source>
        <dbReference type="ARBA" id="ARBA00023015"/>
    </source>
</evidence>
<dbReference type="PROSITE" id="PS50110">
    <property type="entry name" value="RESPONSE_REGULATORY"/>
    <property type="match status" value="1"/>
</dbReference>
<evidence type="ECO:0000259" key="6">
    <source>
        <dbReference type="PROSITE" id="PS50110"/>
    </source>
</evidence>
<feature type="modified residue" description="4-aspartylphosphate" evidence="4">
    <location>
        <position position="57"/>
    </location>
</feature>
<dbReference type="CDD" id="cd06170">
    <property type="entry name" value="LuxR_C_like"/>
    <property type="match status" value="1"/>
</dbReference>
<evidence type="ECO:0000313" key="8">
    <source>
        <dbReference type="Proteomes" id="UP000295722"/>
    </source>
</evidence>
<reference evidence="7 8" key="1">
    <citation type="submission" date="2019-03" db="EMBL/GenBank/DDBJ databases">
        <title>Paraburkholderia sp. 4M-K11, isolated from subtropical forest soil.</title>
        <authorList>
            <person name="Gao Z.-H."/>
            <person name="Qiu L.-H."/>
        </authorList>
    </citation>
    <scope>NUCLEOTIDE SEQUENCE [LARGE SCALE GENOMIC DNA]</scope>
    <source>
        <strain evidence="7 8">4M-K11</strain>
    </source>
</reference>
<evidence type="ECO:0000313" key="7">
    <source>
        <dbReference type="EMBL" id="TDG22778.1"/>
    </source>
</evidence>
<dbReference type="GO" id="GO:0006355">
    <property type="term" value="P:regulation of DNA-templated transcription"/>
    <property type="evidence" value="ECO:0007669"/>
    <property type="project" value="InterPro"/>
</dbReference>
<dbReference type="PANTHER" id="PTHR44688">
    <property type="entry name" value="DNA-BINDING TRANSCRIPTIONAL ACTIVATOR DEVR_DOSR"/>
    <property type="match status" value="1"/>
</dbReference>
<dbReference type="InterPro" id="IPR011006">
    <property type="entry name" value="CheY-like_superfamily"/>
</dbReference>
<evidence type="ECO:0000256" key="2">
    <source>
        <dbReference type="ARBA" id="ARBA00023125"/>
    </source>
</evidence>
<dbReference type="SMART" id="SM00448">
    <property type="entry name" value="REC"/>
    <property type="match status" value="1"/>
</dbReference>
<dbReference type="RefSeq" id="WP_133195874.1">
    <property type="nucleotide sequence ID" value="NZ_JBHUCW010000011.1"/>
</dbReference>
<keyword evidence="8" id="KW-1185">Reference proteome</keyword>
<dbReference type="Gene3D" id="3.40.50.2300">
    <property type="match status" value="1"/>
</dbReference>